<evidence type="ECO:0000256" key="1">
    <source>
        <dbReference type="ARBA" id="ARBA00005156"/>
    </source>
</evidence>
<dbReference type="Gene3D" id="3.30.950.10">
    <property type="entry name" value="Methyltransferase, Cobalt-precorrin-4 Transmethylase, Domain 2"/>
    <property type="match status" value="1"/>
</dbReference>
<dbReference type="InterPro" id="IPR004551">
    <property type="entry name" value="Dphthn_synthase"/>
</dbReference>
<dbReference type="GO" id="GO:0004164">
    <property type="term" value="F:diphthine synthase activity"/>
    <property type="evidence" value="ECO:0007669"/>
    <property type="project" value="InterPro"/>
</dbReference>
<evidence type="ECO:0000259" key="6">
    <source>
        <dbReference type="Pfam" id="PF00590"/>
    </source>
</evidence>
<dbReference type="Pfam" id="PF00590">
    <property type="entry name" value="TP_methylase"/>
    <property type="match status" value="1"/>
</dbReference>
<dbReference type="UniPathway" id="UPA00559"/>
<sequence length="273" mass="29798">MTADAPAPGLWLIGLGPGDLEHMTSRAKSVARGCKKRYLEGYTAVLPAEQETLLEGVIGPWERLMRPSVEKPEKLLEEAREDSIALLVVGDPMQATTHIDLEARCVEQGVGFEIVPGMSATSLAVSLSGLQSYRFGRQVTLPFAYGDYLATSPLEMIDANYVGGLHSLVLLDLDPTGMGFDPPKPMQPAEAVAMLERMVARLVEEQGERESLEAPVRDWDGILLSDIGTERQRVIAGHLSDLSEVEGGWIHTFILPAKMSGNEREAFERRSVG</sequence>
<gene>
    <name evidence="7" type="ORF">METZ01_LOCUS54594</name>
</gene>
<dbReference type="GO" id="GO:0032259">
    <property type="term" value="P:methylation"/>
    <property type="evidence" value="ECO:0007669"/>
    <property type="project" value="UniProtKB-KW"/>
</dbReference>
<dbReference type="NCBIfam" id="TIGR00522">
    <property type="entry name" value="dph5"/>
    <property type="match status" value="1"/>
</dbReference>
<dbReference type="PANTHER" id="PTHR10882:SF0">
    <property type="entry name" value="DIPHTHINE METHYL ESTER SYNTHASE"/>
    <property type="match status" value="1"/>
</dbReference>
<proteinExistence type="inferred from homology"/>
<feature type="domain" description="Tetrapyrrole methylase" evidence="6">
    <location>
        <begin position="10"/>
        <end position="142"/>
    </location>
</feature>
<evidence type="ECO:0000256" key="4">
    <source>
        <dbReference type="ARBA" id="ARBA00022679"/>
    </source>
</evidence>
<evidence type="ECO:0000313" key="7">
    <source>
        <dbReference type="EMBL" id="SVA01740.1"/>
    </source>
</evidence>
<evidence type="ECO:0000256" key="2">
    <source>
        <dbReference type="ARBA" id="ARBA00006729"/>
    </source>
</evidence>
<evidence type="ECO:0000256" key="3">
    <source>
        <dbReference type="ARBA" id="ARBA00022603"/>
    </source>
</evidence>
<dbReference type="Gene3D" id="3.40.1010.10">
    <property type="entry name" value="Cobalt-precorrin-4 Transmethylase, Domain 1"/>
    <property type="match status" value="1"/>
</dbReference>
<reference evidence="7" key="1">
    <citation type="submission" date="2018-05" db="EMBL/GenBank/DDBJ databases">
        <authorList>
            <person name="Lanie J.A."/>
            <person name="Ng W.-L."/>
            <person name="Kazmierczak K.M."/>
            <person name="Andrzejewski T.M."/>
            <person name="Davidsen T.M."/>
            <person name="Wayne K.J."/>
            <person name="Tettelin H."/>
            <person name="Glass J.I."/>
            <person name="Rusch D."/>
            <person name="Podicherti R."/>
            <person name="Tsui H.-C.T."/>
            <person name="Winkler M.E."/>
        </authorList>
    </citation>
    <scope>NUCLEOTIDE SEQUENCE</scope>
</reference>
<dbReference type="AlphaFoldDB" id="A0A381SCD9"/>
<keyword evidence="5" id="KW-0949">S-adenosyl-L-methionine</keyword>
<comment type="pathway">
    <text evidence="1">Protein modification; peptidyl-diphthamide biosynthesis.</text>
</comment>
<dbReference type="InterPro" id="IPR035996">
    <property type="entry name" value="4pyrrol_Methylase_sf"/>
</dbReference>
<dbReference type="PANTHER" id="PTHR10882">
    <property type="entry name" value="DIPHTHINE SYNTHASE"/>
    <property type="match status" value="1"/>
</dbReference>
<keyword evidence="4" id="KW-0808">Transferase</keyword>
<dbReference type="GO" id="GO:0017183">
    <property type="term" value="P:protein histidyl modification to diphthamide"/>
    <property type="evidence" value="ECO:0007669"/>
    <property type="project" value="UniProtKB-UniPathway"/>
</dbReference>
<evidence type="ECO:0000256" key="5">
    <source>
        <dbReference type="ARBA" id="ARBA00022691"/>
    </source>
</evidence>
<dbReference type="SUPFAM" id="SSF53790">
    <property type="entry name" value="Tetrapyrrole methylase"/>
    <property type="match status" value="1"/>
</dbReference>
<dbReference type="InterPro" id="IPR014776">
    <property type="entry name" value="4pyrrole_Mease_sub2"/>
</dbReference>
<organism evidence="7">
    <name type="scientific">marine metagenome</name>
    <dbReference type="NCBI Taxonomy" id="408172"/>
    <lineage>
        <taxon>unclassified sequences</taxon>
        <taxon>metagenomes</taxon>
        <taxon>ecological metagenomes</taxon>
    </lineage>
</organism>
<keyword evidence="3" id="KW-0489">Methyltransferase</keyword>
<accession>A0A381SCD9</accession>
<protein>
    <recommendedName>
        <fullName evidence="6">Tetrapyrrole methylase domain-containing protein</fullName>
    </recommendedName>
</protein>
<dbReference type="InterPro" id="IPR014777">
    <property type="entry name" value="4pyrrole_Mease_sub1"/>
</dbReference>
<dbReference type="PIRSF" id="PIRSF036432">
    <property type="entry name" value="Diphthine_synth"/>
    <property type="match status" value="1"/>
</dbReference>
<dbReference type="CDD" id="cd11647">
    <property type="entry name" value="DHP5_DphB"/>
    <property type="match status" value="1"/>
</dbReference>
<dbReference type="InterPro" id="IPR000878">
    <property type="entry name" value="4pyrrol_Mease"/>
</dbReference>
<comment type="similarity">
    <text evidence="2">Belongs to the diphthine synthase family.</text>
</comment>
<name>A0A381SCD9_9ZZZZ</name>
<dbReference type="EMBL" id="UINC01002934">
    <property type="protein sequence ID" value="SVA01740.1"/>
    <property type="molecule type" value="Genomic_DNA"/>
</dbReference>